<reference evidence="7" key="1">
    <citation type="submission" date="2020-12" db="EMBL/GenBank/DDBJ databases">
        <title>Metabolic potential, ecology and presence of endohyphal bacteria is reflected in genomic diversity of Mucoromycotina.</title>
        <authorList>
            <person name="Muszewska A."/>
            <person name="Okrasinska A."/>
            <person name="Steczkiewicz K."/>
            <person name="Drgas O."/>
            <person name="Orlowska M."/>
            <person name="Perlinska-Lenart U."/>
            <person name="Aleksandrzak-Piekarczyk T."/>
            <person name="Szatraj K."/>
            <person name="Zielenkiewicz U."/>
            <person name="Pilsyk S."/>
            <person name="Malc E."/>
            <person name="Mieczkowski P."/>
            <person name="Kruszewska J.S."/>
            <person name="Biernat P."/>
            <person name="Pawlowska J."/>
        </authorList>
    </citation>
    <scope>NUCLEOTIDE SEQUENCE</scope>
    <source>
        <strain evidence="7">WA0000051536</strain>
    </source>
</reference>
<evidence type="ECO:0000256" key="6">
    <source>
        <dbReference type="SAM" id="MobiDB-lite"/>
    </source>
</evidence>
<proteinExistence type="inferred from homology"/>
<evidence type="ECO:0000256" key="4">
    <source>
        <dbReference type="ARBA" id="ARBA00023242"/>
    </source>
</evidence>
<evidence type="ECO:0000313" key="8">
    <source>
        <dbReference type="Proteomes" id="UP000612746"/>
    </source>
</evidence>
<dbReference type="GO" id="GO:0070182">
    <property type="term" value="F:DNA polymerase binding"/>
    <property type="evidence" value="ECO:0007669"/>
    <property type="project" value="TreeGrafter"/>
</dbReference>
<protein>
    <recommendedName>
        <fullName evidence="9">Fanconi anemia group D2 protein</fullName>
    </recommendedName>
</protein>
<evidence type="ECO:0008006" key="9">
    <source>
        <dbReference type="Google" id="ProtNLM"/>
    </source>
</evidence>
<dbReference type="GO" id="GO:0036297">
    <property type="term" value="P:interstrand cross-link repair"/>
    <property type="evidence" value="ECO:0007669"/>
    <property type="project" value="TreeGrafter"/>
</dbReference>
<evidence type="ECO:0000313" key="7">
    <source>
        <dbReference type="EMBL" id="KAG2182703.1"/>
    </source>
</evidence>
<keyword evidence="8" id="KW-1185">Reference proteome</keyword>
<dbReference type="EMBL" id="JAEPRA010000007">
    <property type="protein sequence ID" value="KAG2182703.1"/>
    <property type="molecule type" value="Genomic_DNA"/>
</dbReference>
<name>A0A8H7PYQ9_9FUNG</name>
<dbReference type="GO" id="GO:1990918">
    <property type="term" value="P:double-strand break repair involved in meiotic recombination"/>
    <property type="evidence" value="ECO:0007669"/>
    <property type="project" value="TreeGrafter"/>
</dbReference>
<organism evidence="7 8">
    <name type="scientific">Umbelopsis vinacea</name>
    <dbReference type="NCBI Taxonomy" id="44442"/>
    <lineage>
        <taxon>Eukaryota</taxon>
        <taxon>Fungi</taxon>
        <taxon>Fungi incertae sedis</taxon>
        <taxon>Mucoromycota</taxon>
        <taxon>Mucoromycotina</taxon>
        <taxon>Umbelopsidomycetes</taxon>
        <taxon>Umbelopsidales</taxon>
        <taxon>Umbelopsidaceae</taxon>
        <taxon>Umbelopsis</taxon>
    </lineage>
</organism>
<sequence length="1477" mass="165689">MSEFDIKSILSEVGCNIPEDPNQPVTLTTEPAVFRRSLSRRLDSESMYSSDDIVQALQSCFEEETALRQSLTPIVVEQSTTQSRNTSESLIRNLLSIDQIQSKLITYLLERLPEFYDELEENSTSTSTVRMILHQLRWLEYIVDAGDLTDKLVEVMQVTPQAIQHEMISALPDIVNDSEHKGMVASLTTMMQNNQELVAPILDALSNFNLLNDDLDDIRDTMLNQLDTANMSDLPMIMRFLLQTATAEKIEEVILKIRQKLDFKALAKVQAVEKNAVSFRPANAPVDKGVVPEALVLESIKLGLQFHKFISDAWLKVINDKETTNGYKIIDVLVLFTMYSMPPTKKKVEQIVKKKIISKVLSVDLIKETILHHAEGINSLWMPILSLAEALLRTNPNQPLITKASSAIYKDAFKMCSTYYRQEIIGIIVTHIGSGTISFFAHICYSKYLVMSTYLPYQIDAGLKTLLDLVDDDPESISPFVAFIKGVLDYLDKLEMDQIGILFDIFSRLALEPHGRASDDRNLLHLMNDMQIIIRKQLSNPQEKYKKIGIIGALSVVKALGSASYSREAAAGSTSAEGSSSQAVRDPTLQQAKIMLETVFRSCSNYSACLALAYDELSYFISQKLLDHSLELWLQETIGSILTDNYFYDSEELQMYIGNREENLPLKPKLLFNLDGEESQIMVKLFRLVDSPDESTDRQYKKYQYPAAALCPILNLLQACENAVSDGCLDEIDALLGCGMLLYDAEQSVERMDVKSRECACNTLFYAINWLREIINAFCNSEDESTVQKLVTRLDNVVELEKMLMRMIACTPSFSPQGYTLKAGMDDASSKDSNAKKGLTIGSQANKKVGATGSDESEAESVISTSRSTKKPSKASALIDDISSLRPIMRELKIDTLRILNTGSHEMLRFPLNLSGFNYLVTDLQAKLKKTLSPPTLNPFFAKKKKDLASLYIQLNISYLQRMTPKDVVEKTLPHLPTLLDRWEYISFNGDEDENTTGIEAQQSISLILDVVYQLLTWPDLQDITNENIKRSLLCVLAIRSDNSINRLHDLQRLTRCAFNYLSKFASPLKKGEATVQLHKTLAAVVSFVPDSTLTAQVQKSADSILRKEWSDAKDMKKHIVYLVEQEIHTSDAPLGIIHGYLSKTLPGFDNGDADELESHPLLTKETLHLYYQALAGEVVSAQSNFKENQETDDIAILELARIIDCFELMTAYIKAKDDRALLSVILKSSRLFIEQMTKRTISYLSSHFKTHRDAVISMLKQFQNGTRTLQIICSHVKIIQDIQLSSHVPSLKKALEIVIYQAKALLTDNNAPANAFFLGALKHRDITGAEVSSQIPVDSSDESEDEQQLASDDNEEPSPISEQAKKVVRKPQAKRVRPIISTVPVIRSSSRVPTSDDESDEEMNTETRNYGLPVSENTPPVPVDTSRQLSPVSETSTSLLAREGSENQQDPPRKKRKLGTGLSRRTSHPPLHHTNV</sequence>
<evidence type="ECO:0000256" key="2">
    <source>
        <dbReference type="ARBA" id="ARBA00022499"/>
    </source>
</evidence>
<keyword evidence="4" id="KW-0539">Nucleus</keyword>
<accession>A0A8H7PYQ9</accession>
<dbReference type="Pfam" id="PF14631">
    <property type="entry name" value="FancD2"/>
    <property type="match status" value="1"/>
</dbReference>
<evidence type="ECO:0000256" key="5">
    <source>
        <dbReference type="ARBA" id="ARBA00093456"/>
    </source>
</evidence>
<dbReference type="OrthoDB" id="27031at2759"/>
<feature type="compositionally biased region" description="Basic residues" evidence="6">
    <location>
        <begin position="1466"/>
        <end position="1477"/>
    </location>
</feature>
<feature type="compositionally biased region" description="Polar residues" evidence="6">
    <location>
        <begin position="1426"/>
        <end position="1440"/>
    </location>
</feature>
<feature type="region of interest" description="Disordered" evidence="6">
    <location>
        <begin position="847"/>
        <end position="868"/>
    </location>
</feature>
<keyword evidence="3" id="KW-0832">Ubl conjugation</keyword>
<evidence type="ECO:0000256" key="3">
    <source>
        <dbReference type="ARBA" id="ARBA00022843"/>
    </source>
</evidence>
<comment type="similarity">
    <text evidence="5">Belongs to the Fanconi anemia protein FANCD2 family.</text>
</comment>
<feature type="region of interest" description="Disordered" evidence="6">
    <location>
        <begin position="1332"/>
        <end position="1477"/>
    </location>
</feature>
<dbReference type="InterPro" id="IPR029448">
    <property type="entry name" value="FANCD2"/>
</dbReference>
<feature type="compositionally biased region" description="Basic residues" evidence="6">
    <location>
        <begin position="1367"/>
        <end position="1378"/>
    </location>
</feature>
<feature type="compositionally biased region" description="Acidic residues" evidence="6">
    <location>
        <begin position="1396"/>
        <end position="1405"/>
    </location>
</feature>
<dbReference type="GO" id="GO:0000793">
    <property type="term" value="C:condensed chromosome"/>
    <property type="evidence" value="ECO:0007669"/>
    <property type="project" value="TreeGrafter"/>
</dbReference>
<dbReference type="GO" id="GO:0031573">
    <property type="term" value="P:mitotic intra-S DNA damage checkpoint signaling"/>
    <property type="evidence" value="ECO:0007669"/>
    <property type="project" value="TreeGrafter"/>
</dbReference>
<feature type="compositionally biased region" description="Acidic residues" evidence="6">
    <location>
        <begin position="1340"/>
        <end position="1357"/>
    </location>
</feature>
<evidence type="ECO:0000256" key="1">
    <source>
        <dbReference type="ARBA" id="ARBA00004123"/>
    </source>
</evidence>
<comment type="subcellular location">
    <subcellularLocation>
        <location evidence="1">Nucleus</location>
    </subcellularLocation>
</comment>
<dbReference type="Proteomes" id="UP000612746">
    <property type="component" value="Unassembled WGS sequence"/>
</dbReference>
<dbReference type="GO" id="GO:0007129">
    <property type="term" value="P:homologous chromosome pairing at meiosis"/>
    <property type="evidence" value="ECO:0007669"/>
    <property type="project" value="TreeGrafter"/>
</dbReference>
<comment type="caution">
    <text evidence="7">The sequence shown here is derived from an EMBL/GenBank/DDBJ whole genome shotgun (WGS) entry which is preliminary data.</text>
</comment>
<gene>
    <name evidence="7" type="ORF">INT44_005683</name>
</gene>
<keyword evidence="2" id="KW-1017">Isopeptide bond</keyword>
<dbReference type="GO" id="GO:0005634">
    <property type="term" value="C:nucleus"/>
    <property type="evidence" value="ECO:0007669"/>
    <property type="project" value="UniProtKB-SubCell"/>
</dbReference>
<dbReference type="PANTHER" id="PTHR32086:SF0">
    <property type="entry name" value="FANCONI ANEMIA GROUP D2 PROTEIN"/>
    <property type="match status" value="1"/>
</dbReference>
<dbReference type="PANTHER" id="PTHR32086">
    <property type="entry name" value="FANCONI ANEMIA GROUP D2 PROTEIN"/>
    <property type="match status" value="1"/>
</dbReference>